<protein>
    <submittedName>
        <fullName evidence="4">Thioesterase</fullName>
    </submittedName>
</protein>
<dbReference type="InterPro" id="IPR001031">
    <property type="entry name" value="Thioesterase"/>
</dbReference>
<evidence type="ECO:0000259" key="3">
    <source>
        <dbReference type="SMART" id="SM00824"/>
    </source>
</evidence>
<sequence>MVVVSLTVRKSSPGSLLNADKTCDHRPLFVLFHHAGGASSVFYSWVERLEAHGEVVALDLPGRRRRLHDPVIRDITSAIVDVTETLRAALGTRPGRPFMMLGHSMGALLAYEAALDLRSKGFREPEALFVSGSRVPSEYGESTRLLGIGGDADIAAEALGGSSELMALGARLPSPERIALLQADLEICRSRRQRGEAPLSCPVIALTGRGDSVATSEQIKRWARYTTGPFSRREYSGSHFFLFDDAVASEVVDELICWADQIY</sequence>
<dbReference type="InterPro" id="IPR012223">
    <property type="entry name" value="TEII"/>
</dbReference>
<dbReference type="SMART" id="SM00824">
    <property type="entry name" value="PKS_TE"/>
    <property type="match status" value="1"/>
</dbReference>
<dbReference type="Gene3D" id="3.40.50.1820">
    <property type="entry name" value="alpha/beta hydrolase"/>
    <property type="match status" value="1"/>
</dbReference>
<dbReference type="EMBL" id="CP072384">
    <property type="protein sequence ID" value="QUC07878.1"/>
    <property type="molecule type" value="Genomic_DNA"/>
</dbReference>
<organism evidence="4 5">
    <name type="scientific">Arachnia rubra</name>
    <dbReference type="NCBI Taxonomy" id="1547448"/>
    <lineage>
        <taxon>Bacteria</taxon>
        <taxon>Bacillati</taxon>
        <taxon>Actinomycetota</taxon>
        <taxon>Actinomycetes</taxon>
        <taxon>Propionibacteriales</taxon>
        <taxon>Propionibacteriaceae</taxon>
        <taxon>Arachnia</taxon>
    </lineage>
</organism>
<evidence type="ECO:0000256" key="2">
    <source>
        <dbReference type="ARBA" id="ARBA00022801"/>
    </source>
</evidence>
<dbReference type="PANTHER" id="PTHR11487">
    <property type="entry name" value="THIOESTERASE"/>
    <property type="match status" value="1"/>
</dbReference>
<reference evidence="4 5" key="1">
    <citation type="submission" date="2021-03" db="EMBL/GenBank/DDBJ databases">
        <title>Human Oral Microbial Genomes.</title>
        <authorList>
            <person name="Johnston C.D."/>
            <person name="Chen T."/>
            <person name="Dewhirst F.E."/>
        </authorList>
    </citation>
    <scope>NUCLEOTIDE SEQUENCE [LARGE SCALE GENOMIC DNA]</scope>
    <source>
        <strain evidence="4 5">DSMZ 100122</strain>
    </source>
</reference>
<evidence type="ECO:0000313" key="4">
    <source>
        <dbReference type="EMBL" id="QUC07878.1"/>
    </source>
</evidence>
<dbReference type="SUPFAM" id="SSF53474">
    <property type="entry name" value="alpha/beta-Hydrolases"/>
    <property type="match status" value="1"/>
</dbReference>
<evidence type="ECO:0000256" key="1">
    <source>
        <dbReference type="ARBA" id="ARBA00007169"/>
    </source>
</evidence>
<dbReference type="InterPro" id="IPR020802">
    <property type="entry name" value="TesA-like"/>
</dbReference>
<gene>
    <name evidence="4" type="ORF">J5A65_13335</name>
</gene>
<evidence type="ECO:0000313" key="5">
    <source>
        <dbReference type="Proteomes" id="UP000678513"/>
    </source>
</evidence>
<keyword evidence="5" id="KW-1185">Reference proteome</keyword>
<keyword evidence="2" id="KW-0378">Hydrolase</keyword>
<feature type="domain" description="Thioesterase TesA-like" evidence="3">
    <location>
        <begin position="35"/>
        <end position="256"/>
    </location>
</feature>
<name>A0ABX7Y4R4_9ACTN</name>
<proteinExistence type="inferred from homology"/>
<dbReference type="PANTHER" id="PTHR11487:SF0">
    <property type="entry name" value="S-ACYL FATTY ACID SYNTHASE THIOESTERASE, MEDIUM CHAIN"/>
    <property type="match status" value="1"/>
</dbReference>
<dbReference type="InterPro" id="IPR029058">
    <property type="entry name" value="AB_hydrolase_fold"/>
</dbReference>
<dbReference type="RefSeq" id="WP_212323011.1">
    <property type="nucleotide sequence ID" value="NZ_AP024463.1"/>
</dbReference>
<dbReference type="Proteomes" id="UP000678513">
    <property type="component" value="Chromosome"/>
</dbReference>
<comment type="similarity">
    <text evidence="1">Belongs to the thioesterase family.</text>
</comment>
<dbReference type="Pfam" id="PF00975">
    <property type="entry name" value="Thioesterase"/>
    <property type="match status" value="1"/>
</dbReference>
<accession>A0ABX7Y4R4</accession>